<sequence length="189" mass="22404">MRDNQTFPNDPQQEEIGLEKSGDICALQRHRWDVWLKQDIKDWKLDFIRVLFITETRLRENTQREMMLREKLQRLEESPTHYKAAEIQDLRDKIQISSEQYWWKERFWWVIARSREASTFGVQSRNGICIVCLLKTVLQWEDVAEEIVDVVQAARIYSDESLQLVIALLNVLVVRKLGDLNSALSLGRD</sequence>
<dbReference type="GeneID" id="81458465"/>
<gene>
    <name evidence="1" type="ORF">N7517_001552</name>
</gene>
<evidence type="ECO:0000313" key="2">
    <source>
        <dbReference type="Proteomes" id="UP001147752"/>
    </source>
</evidence>
<dbReference type="EMBL" id="JAPZBT010000001">
    <property type="protein sequence ID" value="KAJ5383641.1"/>
    <property type="molecule type" value="Genomic_DNA"/>
</dbReference>
<reference evidence="1" key="2">
    <citation type="journal article" date="2023" name="IMA Fungus">
        <title>Comparative genomic study of the Penicillium genus elucidates a diverse pangenome and 15 lateral gene transfer events.</title>
        <authorList>
            <person name="Petersen C."/>
            <person name="Sorensen T."/>
            <person name="Nielsen M.R."/>
            <person name="Sondergaard T.E."/>
            <person name="Sorensen J.L."/>
            <person name="Fitzpatrick D.A."/>
            <person name="Frisvad J.C."/>
            <person name="Nielsen K.L."/>
        </authorList>
    </citation>
    <scope>NUCLEOTIDE SEQUENCE</scope>
    <source>
        <strain evidence="1">IBT 3081</strain>
    </source>
</reference>
<dbReference type="OrthoDB" id="10650351at2759"/>
<dbReference type="RefSeq" id="XP_056583417.1">
    <property type="nucleotide sequence ID" value="XM_056719282.1"/>
</dbReference>
<dbReference type="AlphaFoldDB" id="A0A9W9SS14"/>
<organism evidence="1 2">
    <name type="scientific">Penicillium concentricum</name>
    <dbReference type="NCBI Taxonomy" id="293559"/>
    <lineage>
        <taxon>Eukaryota</taxon>
        <taxon>Fungi</taxon>
        <taxon>Dikarya</taxon>
        <taxon>Ascomycota</taxon>
        <taxon>Pezizomycotina</taxon>
        <taxon>Eurotiomycetes</taxon>
        <taxon>Eurotiomycetidae</taxon>
        <taxon>Eurotiales</taxon>
        <taxon>Aspergillaceae</taxon>
        <taxon>Penicillium</taxon>
    </lineage>
</organism>
<keyword evidence="2" id="KW-1185">Reference proteome</keyword>
<comment type="caution">
    <text evidence="1">The sequence shown here is derived from an EMBL/GenBank/DDBJ whole genome shotgun (WGS) entry which is preliminary data.</text>
</comment>
<name>A0A9W9SS14_9EURO</name>
<dbReference type="Proteomes" id="UP001147752">
    <property type="component" value="Unassembled WGS sequence"/>
</dbReference>
<evidence type="ECO:0000313" key="1">
    <source>
        <dbReference type="EMBL" id="KAJ5383641.1"/>
    </source>
</evidence>
<accession>A0A9W9SS14</accession>
<protein>
    <submittedName>
        <fullName evidence="1">Uncharacterized protein</fullName>
    </submittedName>
</protein>
<reference evidence="1" key="1">
    <citation type="submission" date="2022-12" db="EMBL/GenBank/DDBJ databases">
        <authorList>
            <person name="Petersen C."/>
        </authorList>
    </citation>
    <scope>NUCLEOTIDE SEQUENCE</scope>
    <source>
        <strain evidence="1">IBT 3081</strain>
    </source>
</reference>
<proteinExistence type="predicted"/>